<name>A0AAD7D6R2_MYCRO</name>
<gene>
    <name evidence="2" type="ORF">B0H17DRAFT_1138592</name>
</gene>
<protein>
    <submittedName>
        <fullName evidence="2">Uncharacterized protein</fullName>
    </submittedName>
</protein>
<organism evidence="2 3">
    <name type="scientific">Mycena rosella</name>
    <name type="common">Pink bonnet</name>
    <name type="synonym">Agaricus rosellus</name>
    <dbReference type="NCBI Taxonomy" id="1033263"/>
    <lineage>
        <taxon>Eukaryota</taxon>
        <taxon>Fungi</taxon>
        <taxon>Dikarya</taxon>
        <taxon>Basidiomycota</taxon>
        <taxon>Agaricomycotina</taxon>
        <taxon>Agaricomycetes</taxon>
        <taxon>Agaricomycetidae</taxon>
        <taxon>Agaricales</taxon>
        <taxon>Marasmiineae</taxon>
        <taxon>Mycenaceae</taxon>
        <taxon>Mycena</taxon>
    </lineage>
</organism>
<dbReference type="Proteomes" id="UP001221757">
    <property type="component" value="Unassembled WGS sequence"/>
</dbReference>
<sequence length="285" mass="31688">MPHELGDEWHSVTPPTKSHAASMHRAYLSWKSEDTVEFTMKETDNVDGAEDEGDRTDLDGGAFPELLLADVCVLARFVVLESLRRLPDRRACGFDGQLGGFIGLVFAGATCSCVRTPKMQRCVQQGYREQWALAPRTNGVVTNTTAHEFTQATKQRVGGAGARHMTDDETLNALAFIDWKTTMALLCTEFNAHEKVKAAKVVCEAAGKARLDEQKQLEKEAVDTAHALERQEKRMGVEAEKARLKYIADVERARAKAAADEEKTRLKEIVDAQKAEKKRLADKKK</sequence>
<evidence type="ECO:0000313" key="2">
    <source>
        <dbReference type="EMBL" id="KAJ7681297.1"/>
    </source>
</evidence>
<keyword evidence="1" id="KW-0175">Coiled coil</keyword>
<comment type="caution">
    <text evidence="2">The sequence shown here is derived from an EMBL/GenBank/DDBJ whole genome shotgun (WGS) entry which is preliminary data.</text>
</comment>
<evidence type="ECO:0000256" key="1">
    <source>
        <dbReference type="SAM" id="Coils"/>
    </source>
</evidence>
<proteinExistence type="predicted"/>
<keyword evidence="3" id="KW-1185">Reference proteome</keyword>
<accession>A0AAD7D6R2</accession>
<reference evidence="2" key="1">
    <citation type="submission" date="2023-03" db="EMBL/GenBank/DDBJ databases">
        <title>Massive genome expansion in bonnet fungi (Mycena s.s.) driven by repeated elements and novel gene families across ecological guilds.</title>
        <authorList>
            <consortium name="Lawrence Berkeley National Laboratory"/>
            <person name="Harder C.B."/>
            <person name="Miyauchi S."/>
            <person name="Viragh M."/>
            <person name="Kuo A."/>
            <person name="Thoen E."/>
            <person name="Andreopoulos B."/>
            <person name="Lu D."/>
            <person name="Skrede I."/>
            <person name="Drula E."/>
            <person name="Henrissat B."/>
            <person name="Morin E."/>
            <person name="Kohler A."/>
            <person name="Barry K."/>
            <person name="LaButti K."/>
            <person name="Morin E."/>
            <person name="Salamov A."/>
            <person name="Lipzen A."/>
            <person name="Mereny Z."/>
            <person name="Hegedus B."/>
            <person name="Baldrian P."/>
            <person name="Stursova M."/>
            <person name="Weitz H."/>
            <person name="Taylor A."/>
            <person name="Grigoriev I.V."/>
            <person name="Nagy L.G."/>
            <person name="Martin F."/>
            <person name="Kauserud H."/>
        </authorList>
    </citation>
    <scope>NUCLEOTIDE SEQUENCE</scope>
    <source>
        <strain evidence="2">CBHHK067</strain>
    </source>
</reference>
<evidence type="ECO:0000313" key="3">
    <source>
        <dbReference type="Proteomes" id="UP001221757"/>
    </source>
</evidence>
<feature type="coiled-coil region" evidence="1">
    <location>
        <begin position="211"/>
        <end position="283"/>
    </location>
</feature>
<dbReference type="AlphaFoldDB" id="A0AAD7D6R2"/>
<dbReference type="EMBL" id="JARKIE010000120">
    <property type="protein sequence ID" value="KAJ7681297.1"/>
    <property type="molecule type" value="Genomic_DNA"/>
</dbReference>